<protein>
    <recommendedName>
        <fullName evidence="3">Fe2OG dioxygenase domain-containing protein</fullName>
    </recommendedName>
</protein>
<reference evidence="1 2" key="1">
    <citation type="journal article" date="2020" name="ISME J.">
        <title>Comparative genomics reveals insights into cyanobacterial evolution and habitat adaptation.</title>
        <authorList>
            <person name="Chen M.Y."/>
            <person name="Teng W.K."/>
            <person name="Zhao L."/>
            <person name="Hu C.X."/>
            <person name="Zhou Y.K."/>
            <person name="Han B.P."/>
            <person name="Song L.R."/>
            <person name="Shu W.S."/>
        </authorList>
    </citation>
    <scope>NUCLEOTIDE SEQUENCE [LARGE SCALE GENOMIC DNA]</scope>
    <source>
        <strain evidence="1 2">FACHB-1050</strain>
    </source>
</reference>
<sequence length="236" mass="26808">MPIETWFPLAIYYEELVDAPQYQKLLVETVLQLEKQSEQKILERDGNPEMAWTGDLHGVEQIHSDPRFAWIVEQVEAHTLIYLQEIGVDVTKLQLFIQRAWPIVSRPGQSVGDHCHNTAHISAVFYISVPDSEEDAGSLVFFDDVRVNEVSPGLGSENTDIVDQDNFLNQLQVVYEPVAGRLLLFPAKQRHGVTMNETDDVRVSLSFDIVITASDRIKGVYEFLAPAPQQWRAFSQ</sequence>
<dbReference type="InterPro" id="IPR012668">
    <property type="entry name" value="CHP02466"/>
</dbReference>
<organism evidence="1 2">
    <name type="scientific">Phormidium tenue FACHB-1050</name>
    <dbReference type="NCBI Taxonomy" id="2692857"/>
    <lineage>
        <taxon>Bacteria</taxon>
        <taxon>Bacillati</taxon>
        <taxon>Cyanobacteriota</taxon>
        <taxon>Cyanophyceae</taxon>
        <taxon>Oscillatoriophycideae</taxon>
        <taxon>Oscillatoriales</taxon>
        <taxon>Oscillatoriaceae</taxon>
        <taxon>Phormidium</taxon>
    </lineage>
</organism>
<dbReference type="RefSeq" id="WP_190581787.1">
    <property type="nucleotide sequence ID" value="NZ_CAWPQU010000053.1"/>
</dbReference>
<proteinExistence type="predicted"/>
<dbReference type="Pfam" id="PF13759">
    <property type="entry name" value="2OG-FeII_Oxy_5"/>
    <property type="match status" value="1"/>
</dbReference>
<evidence type="ECO:0008006" key="3">
    <source>
        <dbReference type="Google" id="ProtNLM"/>
    </source>
</evidence>
<keyword evidence="2" id="KW-1185">Reference proteome</keyword>
<comment type="caution">
    <text evidence="1">The sequence shown here is derived from an EMBL/GenBank/DDBJ whole genome shotgun (WGS) entry which is preliminary data.</text>
</comment>
<accession>A0ABR8CJ52</accession>
<dbReference type="EMBL" id="JACJQY010000057">
    <property type="protein sequence ID" value="MBD2319604.1"/>
    <property type="molecule type" value="Genomic_DNA"/>
</dbReference>
<gene>
    <name evidence="1" type="ORF">H6G05_22550</name>
</gene>
<dbReference type="NCBIfam" id="TIGR02466">
    <property type="entry name" value="TIGR02466 family protein"/>
    <property type="match status" value="1"/>
</dbReference>
<dbReference type="Proteomes" id="UP000618445">
    <property type="component" value="Unassembled WGS sequence"/>
</dbReference>
<dbReference type="Gene3D" id="2.60.120.620">
    <property type="entry name" value="q2cbj1_9rhob like domain"/>
    <property type="match status" value="1"/>
</dbReference>
<evidence type="ECO:0000313" key="2">
    <source>
        <dbReference type="Proteomes" id="UP000618445"/>
    </source>
</evidence>
<name>A0ABR8CJ52_9CYAN</name>
<evidence type="ECO:0000313" key="1">
    <source>
        <dbReference type="EMBL" id="MBD2319604.1"/>
    </source>
</evidence>